<dbReference type="SUPFAM" id="SSF52980">
    <property type="entry name" value="Restriction endonuclease-like"/>
    <property type="match status" value="1"/>
</dbReference>
<accession>A0ABV6M9L8</accession>
<sequence length="487" mass="54036">METLESGLSRRGRILAGEEEYGDHPSPVDAADTYALDHLRDLIAEAVRRNSDVKLDGTDLVLISITGRSPMSTVVAYDVLRPRRLLVIHSGRGEEAVNVIGDYLVGPGRLRHSEFFHNHVDATDPRVVYQTIKDFLSRPDISRDRVILNITGGNKVMSAAAALAAWQLDLELCYVEVEPDPATGHIRPETQRLLLLDNPISIFGDQEMVRAAELLRAGAFDIASKRYQDLSDRLASPSVARFWKAVSDLYKAWCDLALADLPALADRVEDLLNSYREPLSPATTSRIRQQVAFLRRLDDSTESRLNLILGLHILGGHYSRLGRNDFAALLYYRAIEGCLAWRLEETRGFLCDSPDYTLLGDDIESGYAALSIGSPEDDTGLPSKVSLVTAARLLACTDDDFAKQAGLTSQRAIRNLADLTAARNKSVLAHGFKPIDVESSEKLGSRAFFYLKKIWELHRPGEDLEDLRKHLAFVVPPESGDSMAKEQ</sequence>
<name>A0ABV6M9L8_9ACTN</name>
<dbReference type="Proteomes" id="UP001589867">
    <property type="component" value="Unassembled WGS sequence"/>
</dbReference>
<comment type="caution">
    <text evidence="1">The sequence shown here is derived from an EMBL/GenBank/DDBJ whole genome shotgun (WGS) entry which is preliminary data.</text>
</comment>
<keyword evidence="2" id="KW-1185">Reference proteome</keyword>
<dbReference type="InterPro" id="IPR014082">
    <property type="entry name" value="CRISPR-assoc_prot_Cas02710"/>
</dbReference>
<evidence type="ECO:0000313" key="1">
    <source>
        <dbReference type="EMBL" id="MFC0531382.1"/>
    </source>
</evidence>
<dbReference type="NCBIfam" id="TIGR02710">
    <property type="entry name" value="TIGR02710 family CRISPR-associated CARF protein"/>
    <property type="match status" value="1"/>
</dbReference>
<proteinExistence type="predicted"/>
<dbReference type="Gene3D" id="3.40.50.10770">
    <property type="entry name" value="Hypothetical protein VC1899 like domain (Restriction endonuclease-like)"/>
    <property type="match status" value="1"/>
</dbReference>
<protein>
    <submittedName>
        <fullName evidence="1">TIGR02710 family CRISPR-associated CARF protein</fullName>
    </submittedName>
</protein>
<dbReference type="Pfam" id="PF09670">
    <property type="entry name" value="Cas_Cas02710"/>
    <property type="match status" value="1"/>
</dbReference>
<dbReference type="EMBL" id="JBHLUH010000059">
    <property type="protein sequence ID" value="MFC0531382.1"/>
    <property type="molecule type" value="Genomic_DNA"/>
</dbReference>
<gene>
    <name evidence="1" type="ORF">ACFFIA_27435</name>
</gene>
<evidence type="ECO:0000313" key="2">
    <source>
        <dbReference type="Proteomes" id="UP001589867"/>
    </source>
</evidence>
<dbReference type="InterPro" id="IPR011335">
    <property type="entry name" value="Restrct_endonuc-II-like"/>
</dbReference>
<organism evidence="1 2">
    <name type="scientific">Phytohabitans kaempferiae</name>
    <dbReference type="NCBI Taxonomy" id="1620943"/>
    <lineage>
        <taxon>Bacteria</taxon>
        <taxon>Bacillati</taxon>
        <taxon>Actinomycetota</taxon>
        <taxon>Actinomycetes</taxon>
        <taxon>Micromonosporales</taxon>
        <taxon>Micromonosporaceae</taxon>
    </lineage>
</organism>
<dbReference type="RefSeq" id="WP_377255712.1">
    <property type="nucleotide sequence ID" value="NZ_JBHLUH010000059.1"/>
</dbReference>
<reference evidence="1 2" key="1">
    <citation type="submission" date="2024-09" db="EMBL/GenBank/DDBJ databases">
        <authorList>
            <person name="Sun Q."/>
            <person name="Mori K."/>
        </authorList>
    </citation>
    <scope>NUCLEOTIDE SEQUENCE [LARGE SCALE GENOMIC DNA]</scope>
    <source>
        <strain evidence="1 2">TBRC 3947</strain>
    </source>
</reference>